<proteinExistence type="predicted"/>
<dbReference type="EMBL" id="JANEYF010000521">
    <property type="protein sequence ID" value="KAJ8969548.1"/>
    <property type="molecule type" value="Genomic_DNA"/>
</dbReference>
<evidence type="ECO:0000313" key="2">
    <source>
        <dbReference type="Proteomes" id="UP001162156"/>
    </source>
</evidence>
<gene>
    <name evidence="1" type="ORF">NQ314_001700</name>
</gene>
<keyword evidence="2" id="KW-1185">Reference proteome</keyword>
<dbReference type="Proteomes" id="UP001162156">
    <property type="component" value="Unassembled WGS sequence"/>
</dbReference>
<evidence type="ECO:0000313" key="1">
    <source>
        <dbReference type="EMBL" id="KAJ8969548.1"/>
    </source>
</evidence>
<organism evidence="1 2">
    <name type="scientific">Rhamnusium bicolor</name>
    <dbReference type="NCBI Taxonomy" id="1586634"/>
    <lineage>
        <taxon>Eukaryota</taxon>
        <taxon>Metazoa</taxon>
        <taxon>Ecdysozoa</taxon>
        <taxon>Arthropoda</taxon>
        <taxon>Hexapoda</taxon>
        <taxon>Insecta</taxon>
        <taxon>Pterygota</taxon>
        <taxon>Neoptera</taxon>
        <taxon>Endopterygota</taxon>
        <taxon>Coleoptera</taxon>
        <taxon>Polyphaga</taxon>
        <taxon>Cucujiformia</taxon>
        <taxon>Chrysomeloidea</taxon>
        <taxon>Cerambycidae</taxon>
        <taxon>Lepturinae</taxon>
        <taxon>Rhagiini</taxon>
        <taxon>Rhamnusium</taxon>
    </lineage>
</organism>
<name>A0AAV8ZTL0_9CUCU</name>
<reference evidence="1" key="1">
    <citation type="journal article" date="2023" name="Insect Mol. Biol.">
        <title>Genome sequencing provides insights into the evolution of gene families encoding plant cell wall-degrading enzymes in longhorned beetles.</title>
        <authorList>
            <person name="Shin N.R."/>
            <person name="Okamura Y."/>
            <person name="Kirsch R."/>
            <person name="Pauchet Y."/>
        </authorList>
    </citation>
    <scope>NUCLEOTIDE SEQUENCE</scope>
    <source>
        <strain evidence="1">RBIC_L_NR</strain>
    </source>
</reference>
<sequence>MEMFSFIKDCLLTFNYPLAHSMSDEELGDIFKTSNRCFLISWMLKLLDSAYEEALENSDNEKEFLSNFVYELGFCTQKEKLPFMNGDLPVGQQVKILFNMFTFITDIKKNYVEENKDAVTNSEIINLINTNLNLFPMYGDIKLGSSEKSLKSAEFDKEINEIKAAVLMENDNNSVHLTEHKFNDNIEEFLEKLREELPNIKFVMENICNKKDTKAIEVIKLQSNSADILKNCRVNLKVISQFIKDINTIEEFMRNDFEMKGGRENNDAYYEMVNILYQEVSRSIKYIRCYI</sequence>
<accession>A0AAV8ZTL0</accession>
<comment type="caution">
    <text evidence="1">The sequence shown here is derived from an EMBL/GenBank/DDBJ whole genome shotgun (WGS) entry which is preliminary data.</text>
</comment>
<dbReference type="AlphaFoldDB" id="A0AAV8ZTL0"/>
<protein>
    <submittedName>
        <fullName evidence="1">Uncharacterized protein</fullName>
    </submittedName>
</protein>